<dbReference type="Gene3D" id="3.40.50.10210">
    <property type="match status" value="1"/>
</dbReference>
<gene>
    <name evidence="1" type="ORF">UFOPK1740_00126</name>
</gene>
<dbReference type="AlphaFoldDB" id="A0A6J6E3D0"/>
<dbReference type="GO" id="GO:0008939">
    <property type="term" value="F:nicotinate-nucleotide-dimethylbenzimidazole phosphoribosyltransferase activity"/>
    <property type="evidence" value="ECO:0007669"/>
    <property type="project" value="InterPro"/>
</dbReference>
<sequence length="208" mass="22054">MINSVLALGFDDSKINWSELTPIAIEHKKTATAEDINKAIDANVSIVGVNASSDIVLASGLIGGFLNIDAASLLGKSSVGQDQQWIKDAGSLRDLLVVTRKLKSDTQELISQTLGADSLELFNSLNTIAQRQTRTILVGPGAIALGFIAMRSNSKLKESLLVANTPTIPSLTEAIEFMGCKVIMNTKENIHPLAELALAVSALKASEL</sequence>
<organism evidence="1">
    <name type="scientific">freshwater metagenome</name>
    <dbReference type="NCBI Taxonomy" id="449393"/>
    <lineage>
        <taxon>unclassified sequences</taxon>
        <taxon>metagenomes</taxon>
        <taxon>ecological metagenomes</taxon>
    </lineage>
</organism>
<accession>A0A6J6E3D0</accession>
<dbReference type="EMBL" id="CAEZTU010000003">
    <property type="protein sequence ID" value="CAB4569779.1"/>
    <property type="molecule type" value="Genomic_DNA"/>
</dbReference>
<evidence type="ECO:0000313" key="1">
    <source>
        <dbReference type="EMBL" id="CAB4569779.1"/>
    </source>
</evidence>
<proteinExistence type="predicted"/>
<name>A0A6J6E3D0_9ZZZZ</name>
<dbReference type="InterPro" id="IPR036087">
    <property type="entry name" value="Nict_dMeBzImd_PRibTrfase_sf"/>
</dbReference>
<protein>
    <submittedName>
        <fullName evidence="1">Unannotated protein</fullName>
    </submittedName>
</protein>
<reference evidence="1" key="1">
    <citation type="submission" date="2020-05" db="EMBL/GenBank/DDBJ databases">
        <authorList>
            <person name="Chiriac C."/>
            <person name="Salcher M."/>
            <person name="Ghai R."/>
            <person name="Kavagutti S V."/>
        </authorList>
    </citation>
    <scope>NUCLEOTIDE SEQUENCE</scope>
</reference>